<dbReference type="EMBL" id="FXUO01000001">
    <property type="protein sequence ID" value="SMP88574.1"/>
    <property type="molecule type" value="Genomic_DNA"/>
</dbReference>
<dbReference type="RefSeq" id="WP_283415396.1">
    <property type="nucleotide sequence ID" value="NZ_FXUO01000001.1"/>
</dbReference>
<organism evidence="1 2">
    <name type="scientific">Epilithonimonas pallida</name>
    <dbReference type="NCBI Taxonomy" id="373671"/>
    <lineage>
        <taxon>Bacteria</taxon>
        <taxon>Pseudomonadati</taxon>
        <taxon>Bacteroidota</taxon>
        <taxon>Flavobacteriia</taxon>
        <taxon>Flavobacteriales</taxon>
        <taxon>Weeksellaceae</taxon>
        <taxon>Chryseobacterium group</taxon>
        <taxon>Epilithonimonas</taxon>
    </lineage>
</organism>
<evidence type="ECO:0000313" key="1">
    <source>
        <dbReference type="EMBL" id="SMP88574.1"/>
    </source>
</evidence>
<dbReference type="Proteomes" id="UP001158050">
    <property type="component" value="Unassembled WGS sequence"/>
</dbReference>
<evidence type="ECO:0000313" key="2">
    <source>
        <dbReference type="Proteomes" id="UP001158050"/>
    </source>
</evidence>
<name>A0ABY1QY44_9FLAO</name>
<reference evidence="1 2" key="1">
    <citation type="submission" date="2017-05" db="EMBL/GenBank/DDBJ databases">
        <authorList>
            <person name="Varghese N."/>
            <person name="Submissions S."/>
        </authorList>
    </citation>
    <scope>NUCLEOTIDE SEQUENCE [LARGE SCALE GENOMIC DNA]</scope>
    <source>
        <strain evidence="1 2">DSM 18015</strain>
    </source>
</reference>
<accession>A0ABY1QY44</accession>
<keyword evidence="2" id="KW-1185">Reference proteome</keyword>
<protein>
    <submittedName>
        <fullName evidence="1">Uncharacterized protein</fullName>
    </submittedName>
</protein>
<comment type="caution">
    <text evidence="1">The sequence shown here is derived from an EMBL/GenBank/DDBJ whole genome shotgun (WGS) entry which is preliminary data.</text>
</comment>
<sequence length="87" mass="9998">MKEELNYRTAIFSCITEKLALIKEKYSALLEDCEVDFEKATNPAYKLPNYWGFIPDPDNPFEGLPTIVQSEVTVALRDCVDSHSRRI</sequence>
<gene>
    <name evidence="1" type="ORF">SAMN05421679_101520</name>
</gene>
<proteinExistence type="predicted"/>